<dbReference type="EMBL" id="KU963250">
    <property type="protein sequence ID" value="AMS02873.1"/>
    <property type="molecule type" value="Genomic_DNA"/>
</dbReference>
<evidence type="ECO:0000313" key="1">
    <source>
        <dbReference type="EMBL" id="AMS02873.1"/>
    </source>
</evidence>
<accession>A0A142K9U0</accession>
<dbReference type="Pfam" id="PF23148">
    <property type="entry name" value="Gp77"/>
    <property type="match status" value="1"/>
</dbReference>
<protein>
    <recommendedName>
        <fullName evidence="3">Minor tail protein</fullName>
    </recommendedName>
</protein>
<dbReference type="GeneID" id="29126850"/>
<proteinExistence type="predicted"/>
<evidence type="ECO:0008006" key="3">
    <source>
        <dbReference type="Google" id="ProtNLM"/>
    </source>
</evidence>
<dbReference type="RefSeq" id="YP_009301965.1">
    <property type="nucleotide sequence ID" value="NC_031239.1"/>
</dbReference>
<name>A0A142K9U0_9CAUD</name>
<dbReference type="KEGG" id="vg:29126850"/>
<dbReference type="OrthoDB" id="19017at10239"/>
<reference evidence="1 2" key="1">
    <citation type="submission" date="2016-03" db="EMBL/GenBank/DDBJ databases">
        <authorList>
            <person name="Arora C."/>
            <person name="Burnet G."/>
            <person name="Bortz M."/>
            <person name="Conover D.H."/>
            <person name="Ghobrial J.A."/>
            <person name="Mezghani N.A."/>
            <person name="Thompson P.K."/>
            <person name="Ulbrich M.C."/>
            <person name="Furbee E.C."/>
            <person name="Grubb S.R."/>
            <person name="Warner M.H."/>
            <person name="Montgomery M.T."/>
            <person name="Garlena R.A."/>
            <person name="Russell D.A."/>
            <person name="Pope W.H."/>
            <person name="Jacobs-Sera D."/>
            <person name="Hendrix R.W."/>
            <person name="Hatfull G.F."/>
        </authorList>
    </citation>
    <scope>NUCLEOTIDE SEQUENCE [LARGE SCALE GENOMIC DNA]</scope>
</reference>
<dbReference type="InterPro" id="IPR056928">
    <property type="entry name" value="Gp77-like"/>
</dbReference>
<dbReference type="Proteomes" id="UP000201202">
    <property type="component" value="Segment"/>
</dbReference>
<organism evidence="1 2">
    <name type="scientific">Gordonia phage Vivi2</name>
    <dbReference type="NCBI Taxonomy" id="1821564"/>
    <lineage>
        <taxon>Viruses</taxon>
        <taxon>Duplodnaviria</taxon>
        <taxon>Heunggongvirae</taxon>
        <taxon>Uroviricota</taxon>
        <taxon>Caudoviricetes</taxon>
        <taxon>Stackebrandtviridae</taxon>
        <taxon>Schenleyvirinae</taxon>
        <taxon>Vividuovirus</taxon>
        <taxon>Vividuovirus vivi2</taxon>
    </lineage>
</organism>
<evidence type="ECO:0000313" key="2">
    <source>
        <dbReference type="Proteomes" id="UP000201202"/>
    </source>
</evidence>
<sequence>MGTHSKHPADVRDLQFDFGAFLARIGGSAISEASFSSTPTGLTLSGDDHTLSTATVRVGGGVLGMDYRVTCHATTTGGQVVNRSATVQVRAL</sequence>
<keyword evidence="2" id="KW-1185">Reference proteome</keyword>
<gene>
    <name evidence="1" type="primary">41</name>
    <name evidence="1" type="ORF">SEA_VIVI2_41</name>
</gene>